<feature type="region of interest" description="Disordered" evidence="2">
    <location>
        <begin position="403"/>
        <end position="424"/>
    </location>
</feature>
<proteinExistence type="predicted"/>
<evidence type="ECO:0000313" key="4">
    <source>
        <dbReference type="EMBL" id="ETX04996.1"/>
    </source>
</evidence>
<dbReference type="Pfam" id="PF00176">
    <property type="entry name" value="SNF2-rel_dom"/>
    <property type="match status" value="1"/>
</dbReference>
<dbReference type="HOGENOM" id="CLU_542411_0_0_7"/>
<accession>W4M4Y6</accession>
<dbReference type="InterPro" id="IPR014001">
    <property type="entry name" value="Helicase_ATP-bd"/>
</dbReference>
<dbReference type="InterPro" id="IPR027417">
    <property type="entry name" value="P-loop_NTPase"/>
</dbReference>
<feature type="domain" description="Helicase ATP-binding" evidence="3">
    <location>
        <begin position="30"/>
        <end position="215"/>
    </location>
</feature>
<dbReference type="PANTHER" id="PTHR45766:SF6">
    <property type="entry name" value="SWI_SNF-RELATED MATRIX-ASSOCIATED ACTIN-DEPENDENT REGULATOR OF CHROMATIN SUBFAMILY A-LIKE PROTEIN 1"/>
    <property type="match status" value="1"/>
</dbReference>
<gene>
    <name evidence="4" type="ORF">ETSY2_25585</name>
</gene>
<dbReference type="InterPro" id="IPR000330">
    <property type="entry name" value="SNF2_N"/>
</dbReference>
<dbReference type="PROSITE" id="PS51192">
    <property type="entry name" value="HELICASE_ATP_BIND_1"/>
    <property type="match status" value="1"/>
</dbReference>
<keyword evidence="1" id="KW-0378">Hydrolase</keyword>
<dbReference type="SMART" id="SM00487">
    <property type="entry name" value="DEXDc"/>
    <property type="match status" value="1"/>
</dbReference>
<name>W4M4Y6_9BACT</name>
<dbReference type="SUPFAM" id="SSF52540">
    <property type="entry name" value="P-loop containing nucleoside triphosphate hydrolases"/>
    <property type="match status" value="1"/>
</dbReference>
<evidence type="ECO:0000259" key="3">
    <source>
        <dbReference type="PROSITE" id="PS51192"/>
    </source>
</evidence>
<keyword evidence="5" id="KW-1185">Reference proteome</keyword>
<evidence type="ECO:0000313" key="5">
    <source>
        <dbReference type="Proteomes" id="UP000019140"/>
    </source>
</evidence>
<dbReference type="AlphaFoldDB" id="W4M4Y6"/>
<organism evidence="4 5">
    <name type="scientific">Candidatus Entotheonella gemina</name>
    <dbReference type="NCBI Taxonomy" id="1429439"/>
    <lineage>
        <taxon>Bacteria</taxon>
        <taxon>Pseudomonadati</taxon>
        <taxon>Nitrospinota/Tectimicrobiota group</taxon>
        <taxon>Candidatus Tectimicrobiota</taxon>
        <taxon>Candidatus Entotheonellia</taxon>
        <taxon>Candidatus Entotheonellales</taxon>
        <taxon>Candidatus Entotheonellaceae</taxon>
        <taxon>Candidatus Entotheonella</taxon>
    </lineage>
</organism>
<evidence type="ECO:0000256" key="1">
    <source>
        <dbReference type="ARBA" id="ARBA00022801"/>
    </source>
</evidence>
<comment type="caution">
    <text evidence="4">The sequence shown here is derived from an EMBL/GenBank/DDBJ whole genome shotgun (WGS) entry which is preliminary data.</text>
</comment>
<feature type="non-terminal residue" evidence="4">
    <location>
        <position position="1"/>
    </location>
</feature>
<evidence type="ECO:0000256" key="2">
    <source>
        <dbReference type="SAM" id="MobiDB-lite"/>
    </source>
</evidence>
<dbReference type="GO" id="GO:0016787">
    <property type="term" value="F:hydrolase activity"/>
    <property type="evidence" value="ECO:0007669"/>
    <property type="project" value="UniProtKB-KW"/>
</dbReference>
<dbReference type="EMBL" id="AZHX01001068">
    <property type="protein sequence ID" value="ETX04996.1"/>
    <property type="molecule type" value="Genomic_DNA"/>
</dbReference>
<reference evidence="4 5" key="1">
    <citation type="journal article" date="2014" name="Nature">
        <title>An environmental bacterial taxon with a large and distinct metabolic repertoire.</title>
        <authorList>
            <person name="Wilson M.C."/>
            <person name="Mori T."/>
            <person name="Ruckert C."/>
            <person name="Uria A.R."/>
            <person name="Helf M.J."/>
            <person name="Takada K."/>
            <person name="Gernert C."/>
            <person name="Steffens U.A."/>
            <person name="Heycke N."/>
            <person name="Schmitt S."/>
            <person name="Rinke C."/>
            <person name="Helfrich E.J."/>
            <person name="Brachmann A.O."/>
            <person name="Gurgui C."/>
            <person name="Wakimoto T."/>
            <person name="Kracht M."/>
            <person name="Crusemann M."/>
            <person name="Hentschel U."/>
            <person name="Abe I."/>
            <person name="Matsunaga S."/>
            <person name="Kalinowski J."/>
            <person name="Takeyama H."/>
            <person name="Piel J."/>
        </authorList>
    </citation>
    <scope>NUCLEOTIDE SEQUENCE [LARGE SCALE GENOMIC DNA]</scope>
    <source>
        <strain evidence="5">TSY2</strain>
    </source>
</reference>
<protein>
    <recommendedName>
        <fullName evidence="3">Helicase ATP-binding domain-containing protein</fullName>
    </recommendedName>
</protein>
<dbReference type="Proteomes" id="UP000019140">
    <property type="component" value="Unassembled WGS sequence"/>
</dbReference>
<dbReference type="Gene3D" id="3.40.50.10810">
    <property type="entry name" value="Tandem AAA-ATPase domain"/>
    <property type="match status" value="1"/>
</dbReference>
<sequence>AAPVIETPVYRRENGLWEHQKYFVKRVFDAHRQLGGARFLLADMVGLGKTLQLAMSGLLIALYGTGPVLVVAPKTLLWQWQDEMHRLLAMPSAVWTGTHWVDEHGIEHPVSGPAGIKTCPRRVGLVSQGLITNKSDVISHLLQLSYECVIIDEAHRARRKNLGPRHQGEKPDPNNLLAFLHGIAARTKSLLLASATPVQLDPIEAWDLLSVLAVGTEHVLGNAWSRWRHPADALDMAMQRCVLTSDDHDFWDWLRNPLPFGSEGRDFEIIRRSLRLPPECAVATGSDWERLGNPDKSRLRRLARDFAPQHNPFIRHIVRRTRDYLETALDPETGEPYLKPVRVELFGERDEEAIPLPLYLQDAYKHAEEFCQLIASRTKGAGFLKTLLLRRVGSTMYAGRKTAENMLGPQPGLSDDEDNDGEPLDAQTFRTLTAAERDQLRAFSESLAANQDRDPKCGVVLDLLLHQGWIDDGCIIFSQYYDSILWLAEQLARDLPEAHSIGF</sequence>
<dbReference type="InterPro" id="IPR038718">
    <property type="entry name" value="SNF2-like_sf"/>
</dbReference>
<dbReference type="GO" id="GO:0005524">
    <property type="term" value="F:ATP binding"/>
    <property type="evidence" value="ECO:0007669"/>
    <property type="project" value="InterPro"/>
</dbReference>
<feature type="non-terminal residue" evidence="4">
    <location>
        <position position="503"/>
    </location>
</feature>
<dbReference type="PANTHER" id="PTHR45766">
    <property type="entry name" value="DNA ANNEALING HELICASE AND ENDONUCLEASE ZRANB3 FAMILY MEMBER"/>
    <property type="match status" value="1"/>
</dbReference>
<feature type="compositionally biased region" description="Acidic residues" evidence="2">
    <location>
        <begin position="414"/>
        <end position="423"/>
    </location>
</feature>